<dbReference type="RefSeq" id="XP_064670515.1">
    <property type="nucleotide sequence ID" value="XM_064819046.1"/>
</dbReference>
<organism evidence="1 2">
    <name type="scientific">Canariomyces notabilis</name>
    <dbReference type="NCBI Taxonomy" id="2074819"/>
    <lineage>
        <taxon>Eukaryota</taxon>
        <taxon>Fungi</taxon>
        <taxon>Dikarya</taxon>
        <taxon>Ascomycota</taxon>
        <taxon>Pezizomycotina</taxon>
        <taxon>Sordariomycetes</taxon>
        <taxon>Sordariomycetidae</taxon>
        <taxon>Sordariales</taxon>
        <taxon>Chaetomiaceae</taxon>
        <taxon>Canariomyces</taxon>
    </lineage>
</organism>
<dbReference type="Proteomes" id="UP001302812">
    <property type="component" value="Unassembled WGS sequence"/>
</dbReference>
<accession>A0AAN6TFL2</accession>
<evidence type="ECO:0000313" key="1">
    <source>
        <dbReference type="EMBL" id="KAK4112945.1"/>
    </source>
</evidence>
<name>A0AAN6TFL2_9PEZI</name>
<sequence>MPAPSGYSCMVWSISASCWSPSWMGVNPRSRLSLCNGLVSNTELHTSRFTILGDEKLDLRVQTPTNAMYSVNCAGREKVVGNNQATLDACPFRLPRRSWLRIRNTLGDEAIIGRSEVTQQLREDLAPLPQPSTQHR</sequence>
<reference evidence="1" key="1">
    <citation type="journal article" date="2023" name="Mol. Phylogenet. Evol.">
        <title>Genome-scale phylogeny and comparative genomics of the fungal order Sordariales.</title>
        <authorList>
            <person name="Hensen N."/>
            <person name="Bonometti L."/>
            <person name="Westerberg I."/>
            <person name="Brannstrom I.O."/>
            <person name="Guillou S."/>
            <person name="Cros-Aarteil S."/>
            <person name="Calhoun S."/>
            <person name="Haridas S."/>
            <person name="Kuo A."/>
            <person name="Mondo S."/>
            <person name="Pangilinan J."/>
            <person name="Riley R."/>
            <person name="LaButti K."/>
            <person name="Andreopoulos B."/>
            <person name="Lipzen A."/>
            <person name="Chen C."/>
            <person name="Yan M."/>
            <person name="Daum C."/>
            <person name="Ng V."/>
            <person name="Clum A."/>
            <person name="Steindorff A."/>
            <person name="Ohm R.A."/>
            <person name="Martin F."/>
            <person name="Silar P."/>
            <person name="Natvig D.O."/>
            <person name="Lalanne C."/>
            <person name="Gautier V."/>
            <person name="Ament-Velasquez S.L."/>
            <person name="Kruys A."/>
            <person name="Hutchinson M.I."/>
            <person name="Powell A.J."/>
            <person name="Barry K."/>
            <person name="Miller A.N."/>
            <person name="Grigoriev I.V."/>
            <person name="Debuchy R."/>
            <person name="Gladieux P."/>
            <person name="Hiltunen Thoren M."/>
            <person name="Johannesson H."/>
        </authorList>
    </citation>
    <scope>NUCLEOTIDE SEQUENCE</scope>
    <source>
        <strain evidence="1">CBS 508.74</strain>
    </source>
</reference>
<comment type="caution">
    <text evidence="1">The sequence shown here is derived from an EMBL/GenBank/DDBJ whole genome shotgun (WGS) entry which is preliminary data.</text>
</comment>
<evidence type="ECO:0000313" key="2">
    <source>
        <dbReference type="Proteomes" id="UP001302812"/>
    </source>
</evidence>
<dbReference type="GeneID" id="89943172"/>
<protein>
    <submittedName>
        <fullName evidence="1">Uncharacterized protein</fullName>
    </submittedName>
</protein>
<reference evidence="1" key="2">
    <citation type="submission" date="2023-05" db="EMBL/GenBank/DDBJ databases">
        <authorList>
            <consortium name="Lawrence Berkeley National Laboratory"/>
            <person name="Steindorff A."/>
            <person name="Hensen N."/>
            <person name="Bonometti L."/>
            <person name="Westerberg I."/>
            <person name="Brannstrom I.O."/>
            <person name="Guillou S."/>
            <person name="Cros-Aarteil S."/>
            <person name="Calhoun S."/>
            <person name="Haridas S."/>
            <person name="Kuo A."/>
            <person name="Mondo S."/>
            <person name="Pangilinan J."/>
            <person name="Riley R."/>
            <person name="Labutti K."/>
            <person name="Andreopoulos B."/>
            <person name="Lipzen A."/>
            <person name="Chen C."/>
            <person name="Yanf M."/>
            <person name="Daum C."/>
            <person name="Ng V."/>
            <person name="Clum A."/>
            <person name="Ohm R."/>
            <person name="Martin F."/>
            <person name="Silar P."/>
            <person name="Natvig D."/>
            <person name="Lalanne C."/>
            <person name="Gautier V."/>
            <person name="Ament-Velasquez S.L."/>
            <person name="Kruys A."/>
            <person name="Hutchinson M.I."/>
            <person name="Powell A.J."/>
            <person name="Barry K."/>
            <person name="Miller A.N."/>
            <person name="Grigoriev I.V."/>
            <person name="Debuchy R."/>
            <person name="Gladieux P."/>
            <person name="Thoren M.H."/>
            <person name="Johannesson H."/>
        </authorList>
    </citation>
    <scope>NUCLEOTIDE SEQUENCE</scope>
    <source>
        <strain evidence="1">CBS 508.74</strain>
    </source>
</reference>
<keyword evidence="2" id="KW-1185">Reference proteome</keyword>
<dbReference type="EMBL" id="MU853341">
    <property type="protein sequence ID" value="KAK4112945.1"/>
    <property type="molecule type" value="Genomic_DNA"/>
</dbReference>
<proteinExistence type="predicted"/>
<gene>
    <name evidence="1" type="ORF">N656DRAFT_84251</name>
</gene>
<dbReference type="AlphaFoldDB" id="A0AAN6TFL2"/>